<dbReference type="eggNOG" id="KOG3575">
    <property type="taxonomic scope" value="Eukaryota"/>
</dbReference>
<dbReference type="GO" id="GO:0043565">
    <property type="term" value="F:sequence-specific DNA binding"/>
    <property type="evidence" value="ECO:0007669"/>
    <property type="project" value="InterPro"/>
</dbReference>
<dbReference type="InterPro" id="IPR051152">
    <property type="entry name" value="C.elegans_Orphan_NR"/>
</dbReference>
<keyword evidence="3" id="KW-0863">Zinc-finger</keyword>
<evidence type="ECO:0000256" key="5">
    <source>
        <dbReference type="ARBA" id="ARBA00023015"/>
    </source>
</evidence>
<dbReference type="EMBL" id="BX284605">
    <property type="protein sequence ID" value="CCD64478.1"/>
    <property type="molecule type" value="Genomic_DNA"/>
</dbReference>
<keyword evidence="8 12" id="KW-0675">Receptor</keyword>
<dbReference type="PIR" id="E88931">
    <property type="entry name" value="E88931"/>
</dbReference>
<comment type="similarity">
    <text evidence="1">Belongs to the nuclear hormone receptor family.</text>
</comment>
<evidence type="ECO:0000256" key="9">
    <source>
        <dbReference type="ARBA" id="ARBA00023242"/>
    </source>
</evidence>
<dbReference type="SMART" id="SM00430">
    <property type="entry name" value="HOLI"/>
    <property type="match status" value="1"/>
</dbReference>
<keyword evidence="5" id="KW-0805">Transcription regulation</keyword>
<dbReference type="CTD" id="178573"/>
<dbReference type="GO" id="GO:0008270">
    <property type="term" value="F:zinc ion binding"/>
    <property type="evidence" value="ECO:0007669"/>
    <property type="project" value="UniProtKB-KW"/>
</dbReference>
<dbReference type="UCSC" id="R11G11.2b">
    <property type="organism name" value="c. elegans"/>
</dbReference>
<accession>O16960</accession>
<dbReference type="FunCoup" id="O16960">
    <property type="interactions" value="215"/>
</dbReference>
<keyword evidence="4" id="KW-0862">Zinc</keyword>
<reference evidence="12 13" key="1">
    <citation type="journal article" date="1998" name="Science">
        <title>Genome sequence of the nematode C. elegans: a platform for investigating biology.</title>
        <authorList>
            <consortium name="The C. elegans sequencing consortium"/>
            <person name="Sulson J.E."/>
            <person name="Waterston R."/>
        </authorList>
    </citation>
    <scope>NUCLEOTIDE SEQUENCE [LARGE SCALE GENOMIC DNA]</scope>
    <source>
        <strain evidence="12 13">Bristol N2</strain>
    </source>
</reference>
<keyword evidence="13" id="KW-1185">Reference proteome</keyword>
<dbReference type="OMA" id="FFIDGFR"/>
<dbReference type="OrthoDB" id="5816380at2759"/>
<dbReference type="KEGG" id="cel:CELE_R11G11.2"/>
<dbReference type="SMART" id="SM00399">
    <property type="entry name" value="ZnF_C4"/>
    <property type="match status" value="1"/>
</dbReference>
<dbReference type="SUPFAM" id="SSF48508">
    <property type="entry name" value="Nuclear receptor ligand-binding domain"/>
    <property type="match status" value="1"/>
</dbReference>
<evidence type="ECO:0000256" key="2">
    <source>
        <dbReference type="ARBA" id="ARBA00022723"/>
    </source>
</evidence>
<dbReference type="PRINTS" id="PR00047">
    <property type="entry name" value="STROIDFINGER"/>
</dbReference>
<dbReference type="Bgee" id="WBGene00003648">
    <property type="expression patterns" value="Expressed in pharyngeal muscle cell (C elegans) and 3 other cell types or tissues"/>
</dbReference>
<dbReference type="Gene3D" id="3.30.50.10">
    <property type="entry name" value="Erythroid Transcription Factor GATA-1, subunit A"/>
    <property type="match status" value="1"/>
</dbReference>
<dbReference type="GO" id="GO:0003700">
    <property type="term" value="F:DNA-binding transcription factor activity"/>
    <property type="evidence" value="ECO:0007669"/>
    <property type="project" value="InterPro"/>
</dbReference>
<dbReference type="WormBase" id="R11G11.2">
    <property type="protein sequence ID" value="CE12742"/>
    <property type="gene ID" value="WBGene00003648"/>
    <property type="gene designation" value="nhr-58"/>
</dbReference>
<dbReference type="Gene3D" id="1.10.565.10">
    <property type="entry name" value="Retinoid X Receptor"/>
    <property type="match status" value="1"/>
</dbReference>
<name>O16960_CAEEL</name>
<evidence type="ECO:0000259" key="10">
    <source>
        <dbReference type="PROSITE" id="PS51030"/>
    </source>
</evidence>
<sequence length="393" mass="45649">MLISIEFCKICDRKSQGIHFGVPSCRACAAFFRRRAGSDLVEKSCMNKKCGKEFFLCKPCRLVRCYAVGMDEKKFQFDRDALASTVLLNTIPKSFDKFVGRPQFVHFCDPSAPSTSKFIDVRLLVEKGENILKSGPSWTPHMNKGPLFKLANFHNVFTKMPVNMATNNVFSRGDCSDCWEYYFLTTATWLTNFDEFQKLEHPVKMKILFAIWHMWGRMDKLACTALARRRQQLSAKSEIAQSNGLFLDVDTLALDVSWISEFKLEEVEFFIDGFRNWDLMELVQVFVELDPTPIELNYMLAQMSFYYAGNRFQGEILEIMDRFQQILSDDLHKYYVNERHTSNYSGRLSRLLKINNAVQSSVRKRRPKTDIAKTLNIFTAEFSHPEMFFDTGF</sequence>
<dbReference type="PANTHER" id="PTHR45680">
    <property type="entry name" value="NUCLEAR HORMONE RECEPTOR FAMILY"/>
    <property type="match status" value="1"/>
</dbReference>
<dbReference type="PROSITE" id="PS51843">
    <property type="entry name" value="NR_LBD"/>
    <property type="match status" value="1"/>
</dbReference>
<protein>
    <submittedName>
        <fullName evidence="12">Nuclear receptor domain-containing protein</fullName>
    </submittedName>
</protein>
<evidence type="ECO:0000256" key="1">
    <source>
        <dbReference type="ARBA" id="ARBA00005993"/>
    </source>
</evidence>
<evidence type="ECO:0000313" key="14">
    <source>
        <dbReference type="WormBase" id="R11G11.2"/>
    </source>
</evidence>
<evidence type="ECO:0000256" key="4">
    <source>
        <dbReference type="ARBA" id="ARBA00022833"/>
    </source>
</evidence>
<keyword evidence="9" id="KW-0539">Nucleus</keyword>
<keyword evidence="2" id="KW-0479">Metal-binding</keyword>
<evidence type="ECO:0000256" key="6">
    <source>
        <dbReference type="ARBA" id="ARBA00023125"/>
    </source>
</evidence>
<proteinExistence type="inferred from homology"/>
<organism evidence="12 13">
    <name type="scientific">Caenorhabditis elegans</name>
    <dbReference type="NCBI Taxonomy" id="6239"/>
    <lineage>
        <taxon>Eukaryota</taxon>
        <taxon>Metazoa</taxon>
        <taxon>Ecdysozoa</taxon>
        <taxon>Nematoda</taxon>
        <taxon>Chromadorea</taxon>
        <taxon>Rhabditida</taxon>
        <taxon>Rhabditina</taxon>
        <taxon>Rhabditomorpha</taxon>
        <taxon>Rhabditoidea</taxon>
        <taxon>Rhabditidae</taxon>
        <taxon>Peloderinae</taxon>
        <taxon>Caenorhabditis</taxon>
    </lineage>
</organism>
<dbReference type="InterPro" id="IPR001628">
    <property type="entry name" value="Znf_hrmn_rcpt"/>
</dbReference>
<feature type="domain" description="NR LBD" evidence="11">
    <location>
        <begin position="142"/>
        <end position="391"/>
    </location>
</feature>
<keyword evidence="7" id="KW-0804">Transcription</keyword>
<evidence type="ECO:0000256" key="8">
    <source>
        <dbReference type="ARBA" id="ARBA00023170"/>
    </source>
</evidence>
<dbReference type="SUPFAM" id="SSF57716">
    <property type="entry name" value="Glucocorticoid receptor-like (DNA-binding domain)"/>
    <property type="match status" value="1"/>
</dbReference>
<dbReference type="PROSITE" id="PS51030">
    <property type="entry name" value="NUCLEAR_REC_DBD_2"/>
    <property type="match status" value="1"/>
</dbReference>
<keyword evidence="6" id="KW-0238">DNA-binding</keyword>
<feature type="domain" description="Nuclear receptor" evidence="10">
    <location>
        <begin position="5"/>
        <end position="77"/>
    </location>
</feature>
<dbReference type="Pfam" id="PF00104">
    <property type="entry name" value="Hormone_recep"/>
    <property type="match status" value="1"/>
</dbReference>
<dbReference type="SMR" id="O16960"/>
<dbReference type="PANTHER" id="PTHR45680:SF10">
    <property type="entry name" value="NR LBD DOMAIN-CONTAINING PROTEIN-RELATED"/>
    <property type="match status" value="1"/>
</dbReference>
<dbReference type="AGR" id="WB:WBGene00003648"/>
<dbReference type="GeneID" id="178573"/>
<dbReference type="PaxDb" id="6239-R11G11.2a"/>
<dbReference type="PhylomeDB" id="O16960"/>
<dbReference type="InterPro" id="IPR035500">
    <property type="entry name" value="NHR-like_dom_sf"/>
</dbReference>
<dbReference type="Proteomes" id="UP000001940">
    <property type="component" value="Chromosome V"/>
</dbReference>
<dbReference type="Pfam" id="PF00105">
    <property type="entry name" value="zf-C4"/>
    <property type="match status" value="1"/>
</dbReference>
<dbReference type="InterPro" id="IPR013088">
    <property type="entry name" value="Znf_NHR/GATA"/>
</dbReference>
<evidence type="ECO:0000259" key="11">
    <source>
        <dbReference type="PROSITE" id="PS51843"/>
    </source>
</evidence>
<evidence type="ECO:0000313" key="13">
    <source>
        <dbReference type="Proteomes" id="UP000001940"/>
    </source>
</evidence>
<gene>
    <name evidence="12 14" type="primary">nhr-58</name>
    <name evidence="12" type="ORF">CELE_R11G11.2</name>
    <name evidence="14" type="ORF">R11G11.2</name>
</gene>
<evidence type="ECO:0000256" key="7">
    <source>
        <dbReference type="ARBA" id="ARBA00023163"/>
    </source>
</evidence>
<dbReference type="RefSeq" id="NP_503236.1">
    <property type="nucleotide sequence ID" value="NM_070835.6"/>
</dbReference>
<dbReference type="HOGENOM" id="CLU_007368_7_1_1"/>
<evidence type="ECO:0000313" key="12">
    <source>
        <dbReference type="EMBL" id="CCD64478.1"/>
    </source>
</evidence>
<evidence type="ECO:0000256" key="3">
    <source>
        <dbReference type="ARBA" id="ARBA00022771"/>
    </source>
</evidence>
<dbReference type="AlphaFoldDB" id="O16960"/>
<dbReference type="InParanoid" id="O16960"/>
<dbReference type="InterPro" id="IPR000536">
    <property type="entry name" value="Nucl_hrmn_rcpt_lig-bd"/>
</dbReference>